<dbReference type="Pfam" id="PF13721">
    <property type="entry name" value="SecD-TM1"/>
    <property type="match status" value="1"/>
</dbReference>
<evidence type="ECO:0000256" key="7">
    <source>
        <dbReference type="ARBA" id="ARBA00023010"/>
    </source>
</evidence>
<dbReference type="GO" id="GO:0065002">
    <property type="term" value="P:intracellular protein transmembrane transport"/>
    <property type="evidence" value="ECO:0007669"/>
    <property type="project" value="UniProtKB-UniRule"/>
</dbReference>
<evidence type="ECO:0000313" key="16">
    <source>
        <dbReference type="EMBL" id="URJ27458.1"/>
    </source>
</evidence>
<evidence type="ECO:0000313" key="17">
    <source>
        <dbReference type="Proteomes" id="UP001056323"/>
    </source>
</evidence>
<dbReference type="InterPro" id="IPR048631">
    <property type="entry name" value="SecD_1st"/>
</dbReference>
<accession>A0AAE9L4T1</accession>
<dbReference type="InterPro" id="IPR055344">
    <property type="entry name" value="SecD_SecF_C_bact"/>
</dbReference>
<keyword evidence="8 11" id="KW-0472">Membrane</keyword>
<evidence type="ECO:0000256" key="4">
    <source>
        <dbReference type="ARBA" id="ARBA00022692"/>
    </source>
</evidence>
<dbReference type="InterPro" id="IPR054384">
    <property type="entry name" value="SecDF_P1_head"/>
</dbReference>
<feature type="domain" description="Protein export membrane protein SecD/SecF C-terminal" evidence="12">
    <location>
        <begin position="437"/>
        <end position="604"/>
    </location>
</feature>
<dbReference type="NCBIfam" id="TIGR01129">
    <property type="entry name" value="secD"/>
    <property type="match status" value="1"/>
</dbReference>
<name>A0AAE9L4T1_9ENTR</name>
<dbReference type="KEGG" id="bhb:M9394_02770"/>
<feature type="transmembrane region" description="Helical" evidence="11">
    <location>
        <begin position="581"/>
        <end position="609"/>
    </location>
</feature>
<comment type="similarity">
    <text evidence="9 11">Belongs to the SecD/SecF family. SecD subfamily.</text>
</comment>
<keyword evidence="2 11" id="KW-0813">Transport</keyword>
<dbReference type="Gene3D" id="1.20.1640.10">
    <property type="entry name" value="Multidrug efflux transporter AcrB transmembrane domain"/>
    <property type="match status" value="1"/>
</dbReference>
<evidence type="ECO:0000256" key="6">
    <source>
        <dbReference type="ARBA" id="ARBA00022989"/>
    </source>
</evidence>
<dbReference type="NCBIfam" id="TIGR00916">
    <property type="entry name" value="2A0604s01"/>
    <property type="match status" value="1"/>
</dbReference>
<proteinExistence type="inferred from homology"/>
<keyword evidence="7 11" id="KW-0811">Translocation</keyword>
<gene>
    <name evidence="11 16" type="primary">secD</name>
    <name evidence="16" type="ORF">M9394_02770</name>
</gene>
<dbReference type="InterPro" id="IPR048634">
    <property type="entry name" value="SecD_SecF_C"/>
</dbReference>
<evidence type="ECO:0000256" key="8">
    <source>
        <dbReference type="ARBA" id="ARBA00023136"/>
    </source>
</evidence>
<dbReference type="InterPro" id="IPR022813">
    <property type="entry name" value="SecD/SecF_arch_bac"/>
</dbReference>
<dbReference type="AlphaFoldDB" id="A0AAE9L4T1"/>
<feature type="transmembrane region" description="Helical" evidence="11">
    <location>
        <begin position="7"/>
        <end position="29"/>
    </location>
</feature>
<dbReference type="Pfam" id="PF22599">
    <property type="entry name" value="SecDF_P1_head"/>
    <property type="match status" value="1"/>
</dbReference>
<dbReference type="FunFam" id="3.30.1360.200:FF:000001">
    <property type="entry name" value="Protein translocase subunit SecD"/>
    <property type="match status" value="1"/>
</dbReference>
<sequence>MLNNYPLWKYLSVILVFVTSIIYTLPSLYRDHPTIYIAQCALDKNYQEMDDILLCQIKKILTYEKIINKSIVLQANKIRIQFFHEQDQLQAYQKLSTIFSKKYQILLCNTPNIPHWLSAIKAKPIKLGLDLCGGIYFVIHANTKTVLDKFQEQYIDSLRTILFEKNISYLKIYKIKNHDIEINFQNSNYRNKAILPLSEIDNDLILHAMGTNKLHVIFSERKKNAIREHAIHQNCTILHHRIHQLGITEPLVQRHGSDRIIIELPGFQDIEKIREMLGTTASLEFRLVNSAISEFEINNNLIPEDSEIKLSNNGYLIPLYKRIVLSGDNIINSNVSLDEYNRPQVNISLDKTGSTLISNFTKNNIGKAIATLFVEYKDNGKKDSKGHAILIKHEKVINIATIQSQLSDNFRISGINNLNEARHLSLLLRMGNLAAPIHIEEERMIGPILGKQNIVRGFTACALGLLTSICFMILWYHYFGLIASVALIANLILMISTMSIIPGIVLTMPSIVGIILTLSVAVDANVLINERIKEEIKQGKPVQYAIYTGYRKALTSIVDANITTIITSIILYLIGTGPIKGFAITTIIGVGTSMFTSIVGTRAVVNLVYGKRRINKLSI</sequence>
<keyword evidence="6 11" id="KW-1133">Transmembrane helix</keyword>
<dbReference type="Gene3D" id="3.30.70.3400">
    <property type="match status" value="1"/>
</dbReference>
<feature type="transmembrane region" description="Helical" evidence="11">
    <location>
        <begin position="481"/>
        <end position="505"/>
    </location>
</feature>
<keyword evidence="5 11" id="KW-0653">Protein transport</keyword>
<dbReference type="HAMAP" id="MF_01463_B">
    <property type="entry name" value="SecD_B"/>
    <property type="match status" value="1"/>
</dbReference>
<evidence type="ECO:0000256" key="2">
    <source>
        <dbReference type="ARBA" id="ARBA00022448"/>
    </source>
</evidence>
<dbReference type="GO" id="GO:0005886">
    <property type="term" value="C:plasma membrane"/>
    <property type="evidence" value="ECO:0007669"/>
    <property type="project" value="UniProtKB-SubCell"/>
</dbReference>
<dbReference type="PANTHER" id="PTHR30081">
    <property type="entry name" value="PROTEIN-EXPORT MEMBRANE PROTEIN SEC"/>
    <property type="match status" value="1"/>
</dbReference>
<feature type="transmembrane region" description="Helical" evidence="11">
    <location>
        <begin position="553"/>
        <end position="575"/>
    </location>
</feature>
<feature type="domain" description="SecD export protein N-terminal TM" evidence="13">
    <location>
        <begin position="2"/>
        <end position="105"/>
    </location>
</feature>
<keyword evidence="4 11" id="KW-0812">Transmembrane</keyword>
<comment type="subunit">
    <text evidence="11">Forms a complex with SecF. Part of the essential Sec protein translocation apparatus which comprises SecA, SecYEG and auxiliary proteins SecDF-YajC and YidC.</text>
</comment>
<dbReference type="RefSeq" id="WP_250249921.1">
    <property type="nucleotide sequence ID" value="NZ_CP097751.1"/>
</dbReference>
<dbReference type="GO" id="GO:0015450">
    <property type="term" value="F:protein-transporting ATPase activity"/>
    <property type="evidence" value="ECO:0007669"/>
    <property type="project" value="InterPro"/>
</dbReference>
<feature type="transmembrane region" description="Helical" evidence="11">
    <location>
        <begin position="454"/>
        <end position="474"/>
    </location>
</feature>
<dbReference type="InterPro" id="IPR005791">
    <property type="entry name" value="SecD"/>
</dbReference>
<dbReference type="Proteomes" id="UP001056323">
    <property type="component" value="Chromosome"/>
</dbReference>
<evidence type="ECO:0000256" key="11">
    <source>
        <dbReference type="HAMAP-Rule" id="MF_01463"/>
    </source>
</evidence>
<keyword evidence="3 11" id="KW-1003">Cell membrane</keyword>
<reference evidence="16" key="1">
    <citation type="submission" date="2022-05" db="EMBL/GenBank/DDBJ databases">
        <title>Impact of host demography and evolutionary history on endosymbiont molecular evolution: a test in carpenter ants (Genus Camponotus) and their Blochmannia endosymbionts.</title>
        <authorList>
            <person name="Manthey J.D."/>
            <person name="Giron J.C."/>
            <person name="Hruska J.P."/>
        </authorList>
    </citation>
    <scope>NUCLEOTIDE SEQUENCE</scope>
    <source>
        <strain evidence="16">C-049</strain>
    </source>
</reference>
<dbReference type="EMBL" id="CP097751">
    <property type="protein sequence ID" value="URJ27458.1"/>
    <property type="molecule type" value="Genomic_DNA"/>
</dbReference>
<feature type="transmembrane region" description="Helical" evidence="11">
    <location>
        <begin position="511"/>
        <end position="532"/>
    </location>
</feature>
<dbReference type="GO" id="GO:0006605">
    <property type="term" value="P:protein targeting"/>
    <property type="evidence" value="ECO:0007669"/>
    <property type="project" value="UniProtKB-UniRule"/>
</dbReference>
<dbReference type="PANTHER" id="PTHR30081:SF1">
    <property type="entry name" value="PROTEIN TRANSLOCASE SUBUNIT SECD"/>
    <property type="match status" value="1"/>
</dbReference>
<feature type="domain" description="Protein translocase subunit SecDF P1" evidence="14">
    <location>
        <begin position="232"/>
        <end position="289"/>
    </location>
</feature>
<feature type="domain" description="SecDF P1 head subdomain" evidence="15">
    <location>
        <begin position="314"/>
        <end position="435"/>
    </location>
</feature>
<dbReference type="GO" id="GO:0043952">
    <property type="term" value="P:protein transport by the Sec complex"/>
    <property type="evidence" value="ECO:0007669"/>
    <property type="project" value="UniProtKB-UniRule"/>
</dbReference>
<organism evidence="16 17">
    <name type="scientific">Candidatus Blochmanniella camponoti</name>
    <dbReference type="NCBI Taxonomy" id="108080"/>
    <lineage>
        <taxon>Bacteria</taxon>
        <taxon>Pseudomonadati</taxon>
        <taxon>Pseudomonadota</taxon>
        <taxon>Gammaproteobacteria</taxon>
        <taxon>Enterobacterales</taxon>
        <taxon>Enterobacteriaceae</taxon>
        <taxon>ant endosymbionts</taxon>
        <taxon>Candidatus Blochmanniella</taxon>
    </lineage>
</organism>
<evidence type="ECO:0000256" key="3">
    <source>
        <dbReference type="ARBA" id="ARBA00022475"/>
    </source>
</evidence>
<evidence type="ECO:0000259" key="15">
    <source>
        <dbReference type="Pfam" id="PF22599"/>
    </source>
</evidence>
<dbReference type="Pfam" id="PF02355">
    <property type="entry name" value="SecD_SecF_C"/>
    <property type="match status" value="1"/>
</dbReference>
<dbReference type="Gene3D" id="3.30.1360.200">
    <property type="match status" value="1"/>
</dbReference>
<comment type="function">
    <text evidence="11">Part of the Sec protein translocase complex. Interacts with the SecYEG preprotein conducting channel. SecDF uses the proton motive force (PMF) to complete protein translocation after the ATP-dependent function of SecA.</text>
</comment>
<dbReference type="FunFam" id="1.20.1640.10:FF:000004">
    <property type="entry name" value="Protein translocase subunit SecD"/>
    <property type="match status" value="1"/>
</dbReference>
<evidence type="ECO:0000256" key="1">
    <source>
        <dbReference type="ARBA" id="ARBA00004651"/>
    </source>
</evidence>
<protein>
    <recommendedName>
        <fullName evidence="10 11">Protein translocase subunit SecD</fullName>
    </recommendedName>
</protein>
<evidence type="ECO:0000256" key="10">
    <source>
        <dbReference type="ARBA" id="ARBA00068220"/>
    </source>
</evidence>
<evidence type="ECO:0000256" key="5">
    <source>
        <dbReference type="ARBA" id="ARBA00022927"/>
    </source>
</evidence>
<evidence type="ECO:0000256" key="9">
    <source>
        <dbReference type="ARBA" id="ARBA00060774"/>
    </source>
</evidence>
<comment type="subcellular location">
    <subcellularLocation>
        <location evidence="1 11">Cell membrane</location>
        <topology evidence="1 11">Multi-pass membrane protein</topology>
    </subcellularLocation>
</comment>
<dbReference type="SUPFAM" id="SSF82866">
    <property type="entry name" value="Multidrug efflux transporter AcrB transmembrane domain"/>
    <property type="match status" value="1"/>
</dbReference>
<evidence type="ECO:0000259" key="12">
    <source>
        <dbReference type="Pfam" id="PF02355"/>
    </source>
</evidence>
<dbReference type="Pfam" id="PF21760">
    <property type="entry name" value="SecD_1st"/>
    <property type="match status" value="1"/>
</dbReference>
<dbReference type="InterPro" id="IPR027398">
    <property type="entry name" value="SecD-TM"/>
</dbReference>
<evidence type="ECO:0000259" key="14">
    <source>
        <dbReference type="Pfam" id="PF21760"/>
    </source>
</evidence>
<evidence type="ECO:0000259" key="13">
    <source>
        <dbReference type="Pfam" id="PF13721"/>
    </source>
</evidence>